<accession>A0A5C4N039</accession>
<proteinExistence type="predicted"/>
<feature type="signal peptide" evidence="2">
    <location>
        <begin position="1"/>
        <end position="22"/>
    </location>
</feature>
<comment type="caution">
    <text evidence="4">The sequence shown here is derived from an EMBL/GenBank/DDBJ whole genome shotgun (WGS) entry which is preliminary data.</text>
</comment>
<dbReference type="Pfam" id="PF06904">
    <property type="entry name" value="Extensin-like_C"/>
    <property type="match status" value="1"/>
</dbReference>
<protein>
    <recommendedName>
        <fullName evidence="3">Extensin-like C-terminal domain-containing protein</fullName>
    </recommendedName>
</protein>
<dbReference type="EMBL" id="VDFU01000008">
    <property type="protein sequence ID" value="TNC50153.1"/>
    <property type="molecule type" value="Genomic_DNA"/>
</dbReference>
<dbReference type="InterPro" id="IPR009683">
    <property type="entry name" value="Extensin-like_C"/>
</dbReference>
<name>A0A5C4N039_9RHOB</name>
<evidence type="ECO:0000256" key="1">
    <source>
        <dbReference type="SAM" id="MobiDB-lite"/>
    </source>
</evidence>
<gene>
    <name evidence="4" type="ORF">FHG66_09350</name>
</gene>
<feature type="compositionally biased region" description="Pro residues" evidence="1">
    <location>
        <begin position="163"/>
        <end position="184"/>
    </location>
</feature>
<feature type="region of interest" description="Disordered" evidence="1">
    <location>
        <begin position="23"/>
        <end position="112"/>
    </location>
</feature>
<organism evidence="4 5">
    <name type="scientific">Rubellimicrobium rubrum</name>
    <dbReference type="NCBI Taxonomy" id="2585369"/>
    <lineage>
        <taxon>Bacteria</taxon>
        <taxon>Pseudomonadati</taxon>
        <taxon>Pseudomonadota</taxon>
        <taxon>Alphaproteobacteria</taxon>
        <taxon>Rhodobacterales</taxon>
        <taxon>Roseobacteraceae</taxon>
        <taxon>Rubellimicrobium</taxon>
    </lineage>
</organism>
<evidence type="ECO:0000259" key="3">
    <source>
        <dbReference type="Pfam" id="PF06904"/>
    </source>
</evidence>
<evidence type="ECO:0000313" key="4">
    <source>
        <dbReference type="EMBL" id="TNC50153.1"/>
    </source>
</evidence>
<keyword evidence="2" id="KW-0732">Signal</keyword>
<feature type="domain" description="Extensin-like C-terminal" evidence="3">
    <location>
        <begin position="243"/>
        <end position="397"/>
    </location>
</feature>
<evidence type="ECO:0000256" key="2">
    <source>
        <dbReference type="SAM" id="SignalP"/>
    </source>
</evidence>
<dbReference type="OrthoDB" id="9809788at2"/>
<dbReference type="Proteomes" id="UP000305887">
    <property type="component" value="Unassembled WGS sequence"/>
</dbReference>
<evidence type="ECO:0000313" key="5">
    <source>
        <dbReference type="Proteomes" id="UP000305887"/>
    </source>
</evidence>
<feature type="chain" id="PRO_5023031042" description="Extensin-like C-terminal domain-containing protein" evidence="2">
    <location>
        <begin position="23"/>
        <end position="397"/>
    </location>
</feature>
<feature type="region of interest" description="Disordered" evidence="1">
    <location>
        <begin position="126"/>
        <end position="194"/>
    </location>
</feature>
<keyword evidence="5" id="KW-1185">Reference proteome</keyword>
<dbReference type="AlphaFoldDB" id="A0A5C4N039"/>
<feature type="compositionally biased region" description="Basic and acidic residues" evidence="1">
    <location>
        <begin position="145"/>
        <end position="156"/>
    </location>
</feature>
<reference evidence="4 5" key="1">
    <citation type="submission" date="2019-06" db="EMBL/GenBank/DDBJ databases">
        <title>YIM 131921 draft genome.</title>
        <authorList>
            <person name="Jiang L."/>
        </authorList>
    </citation>
    <scope>NUCLEOTIDE SEQUENCE [LARGE SCALE GENOMIC DNA]</scope>
    <source>
        <strain evidence="4 5">YIM 131921</strain>
    </source>
</reference>
<sequence>MRRLVPPLLALGLIALAEAVVAQQAPEGSLRPEPRPLSNAPVRPGPRTDRGSPPVDLVRPGDEPAAQDAAPSLGRPAIGGGSIPDLQRDVLPPVPRQPPLIETEPPEPKLEGSMGIVRAEELMTEPPPVPVMLDGWDGSTPPTRPDAEPRRAEPPKPGRPRLRPLPPQDPRPLLPPEPDAPPAYAPETQPDILPIGPEYSRLAVARVRLPTVRPPDIVEQAARRQAALIQGQVCGNPGLQGEVTAAIRSGNGCGIEEPVEIRSVDGIALSEPATMDCVTAEALLEWTRDGARPAVGSRGGGLVGLQVMGSYSCRPRNNQAGARLSEHGRGRAVDIGAAILADGSRIEVLRDWPDPALRAMREAACQNFSTVLGPGSDAFHDDHLHLDTARGRGALCR</sequence>